<dbReference type="PATRIC" id="fig|1291379.3.peg.2038"/>
<keyword evidence="1" id="KW-1133">Transmembrane helix</keyword>
<dbReference type="AlphaFoldDB" id="S5ZW36"/>
<organism evidence="2 3">
    <name type="scientific">Treponema pedis str. T A4</name>
    <dbReference type="NCBI Taxonomy" id="1291379"/>
    <lineage>
        <taxon>Bacteria</taxon>
        <taxon>Pseudomonadati</taxon>
        <taxon>Spirochaetota</taxon>
        <taxon>Spirochaetia</taxon>
        <taxon>Spirochaetales</taxon>
        <taxon>Treponemataceae</taxon>
        <taxon>Treponema</taxon>
    </lineage>
</organism>
<evidence type="ECO:0000313" key="3">
    <source>
        <dbReference type="Proteomes" id="UP000015620"/>
    </source>
</evidence>
<keyword evidence="1" id="KW-0472">Membrane</keyword>
<evidence type="ECO:0008006" key="4">
    <source>
        <dbReference type="Google" id="ProtNLM"/>
    </source>
</evidence>
<feature type="transmembrane region" description="Helical" evidence="1">
    <location>
        <begin position="21"/>
        <end position="38"/>
    </location>
</feature>
<keyword evidence="1" id="KW-0812">Transmembrane</keyword>
<dbReference type="HOGENOM" id="CLU_104948_0_0_12"/>
<keyword evidence="3" id="KW-1185">Reference proteome</keyword>
<name>S5ZW36_9SPIR</name>
<reference evidence="2 3" key="1">
    <citation type="journal article" date="2013" name="PLoS ONE">
        <title>Genome-Wide Relatedness of Treponema pedis, from Gingiva and Necrotic Skin Lesions of Pigs, with the Human Oral Pathogen Treponema denticola.</title>
        <authorList>
            <person name="Svartstrom O."/>
            <person name="Mushtaq M."/>
            <person name="Pringle M."/>
            <person name="Segerman B."/>
        </authorList>
    </citation>
    <scope>NUCLEOTIDE SEQUENCE [LARGE SCALE GENOMIC DNA]</scope>
    <source>
        <strain evidence="2">T A4</strain>
    </source>
</reference>
<feature type="transmembrane region" description="Helical" evidence="1">
    <location>
        <begin position="50"/>
        <end position="72"/>
    </location>
</feature>
<dbReference type="EMBL" id="CP004120">
    <property type="protein sequence ID" value="AGT44540.1"/>
    <property type="molecule type" value="Genomic_DNA"/>
</dbReference>
<protein>
    <recommendedName>
        <fullName evidence="4">SMODS-associating 2TM beta-strand rich effector domain-containing protein</fullName>
    </recommendedName>
</protein>
<proteinExistence type="predicted"/>
<evidence type="ECO:0000256" key="1">
    <source>
        <dbReference type="SAM" id="Phobius"/>
    </source>
</evidence>
<dbReference type="STRING" id="1291379.TPE_2066"/>
<dbReference type="Proteomes" id="UP000015620">
    <property type="component" value="Chromosome"/>
</dbReference>
<evidence type="ECO:0000313" key="2">
    <source>
        <dbReference type="EMBL" id="AGT44540.1"/>
    </source>
</evidence>
<gene>
    <name evidence="2" type="ORF">TPE_2066</name>
</gene>
<sequence>MLDGRLRRTKKENIMKKKYDVLIITCTTTLVFLVWKFIDTLFTGTKNDIILWIIGFISSVGVYKSIVFLFHSSLKVCEPIKRCFLGNEYLNGIWLGYYIGASGKKRYIVEYYEQDMDTMQIRGHSYNEKLELHSSWVSTSITIDGIKGKIFYTYSVNSFVDSTNNIGCAEFDFERKKCCKYPLIIHGFSTDIQIGKRIKSYEEKLTDKKIIKTKKELDFAQIAFEKYNAVE</sequence>
<dbReference type="KEGG" id="tped:TPE_2066"/>
<accession>S5ZW36</accession>